<keyword evidence="1" id="KW-0472">Membrane</keyword>
<dbReference type="InterPro" id="IPR035919">
    <property type="entry name" value="EAL_sf"/>
</dbReference>
<proteinExistence type="predicted"/>
<dbReference type="Proteomes" id="UP000887104">
    <property type="component" value="Unassembled WGS sequence"/>
</dbReference>
<dbReference type="PANTHER" id="PTHR33121">
    <property type="entry name" value="CYCLIC DI-GMP PHOSPHODIESTERASE PDEF"/>
    <property type="match status" value="1"/>
</dbReference>
<dbReference type="Pfam" id="PF00563">
    <property type="entry name" value="EAL"/>
    <property type="match status" value="1"/>
</dbReference>
<sequence length="462" mass="52921">MQLDNDYDQRLLAAKEQMNQVQTMLQQQQSDHCSEDTIALLKGKFFKQNDQPVPWVRFNNEDYICSAIGRWPVPMGGKLLSQDIDGYGLVIGEDERTFNKQRAIYASTTGSTAKVFVPVQSADTINTVLANCQVCGGINIKINGHSWMKQHTQVNDLSSIEYKAKDSDFSYRLFANKHATNQLWLTLFLLLLIPTALLTGIIYLFRGYLMKLYWHKKFVSALKKEAFYLEYQPIVDTDNNQVYGVETLLRWRKKNGEYRETNSYIRMLEQDSVMPKLTQWMINTSLSELKSLLRSNQISRCSINISAKQIEHSRLLPYLQLLADKGYPVDQLCFELTERQPIESVQSVREFIAGCKQLGCRIKLDDVGVGHGGGLLIQQLNFDGLKINKAFTKIILEPQTQPFLIRSYISIAKDLDIALIAEGVETQEQAMYLKQLGVYLHQGWFYSKALPATDLRAYLLNH</sequence>
<evidence type="ECO:0000256" key="1">
    <source>
        <dbReference type="SAM" id="Phobius"/>
    </source>
</evidence>
<keyword evidence="4" id="KW-1185">Reference proteome</keyword>
<dbReference type="EMBL" id="BPEY01000002">
    <property type="protein sequence ID" value="GIU40319.1"/>
    <property type="molecule type" value="Genomic_DNA"/>
</dbReference>
<dbReference type="PROSITE" id="PS50883">
    <property type="entry name" value="EAL"/>
    <property type="match status" value="1"/>
</dbReference>
<protein>
    <recommendedName>
        <fullName evidence="2">EAL domain-containing protein</fullName>
    </recommendedName>
</protein>
<evidence type="ECO:0000313" key="3">
    <source>
        <dbReference type="EMBL" id="GIU40319.1"/>
    </source>
</evidence>
<keyword evidence="1" id="KW-1133">Transmembrane helix</keyword>
<dbReference type="InterPro" id="IPR001633">
    <property type="entry name" value="EAL_dom"/>
</dbReference>
<dbReference type="PANTHER" id="PTHR33121:SF70">
    <property type="entry name" value="SIGNALING PROTEIN YKOW"/>
    <property type="match status" value="1"/>
</dbReference>
<organism evidence="3 4">
    <name type="scientific">Shewanella sairae</name>
    <dbReference type="NCBI Taxonomy" id="190310"/>
    <lineage>
        <taxon>Bacteria</taxon>
        <taxon>Pseudomonadati</taxon>
        <taxon>Pseudomonadota</taxon>
        <taxon>Gammaproteobacteria</taxon>
        <taxon>Alteromonadales</taxon>
        <taxon>Shewanellaceae</taxon>
        <taxon>Shewanella</taxon>
    </lineage>
</organism>
<name>A0ABQ4NZ52_9GAMM</name>
<dbReference type="SMART" id="SM00052">
    <property type="entry name" value="EAL"/>
    <property type="match status" value="1"/>
</dbReference>
<evidence type="ECO:0000259" key="2">
    <source>
        <dbReference type="PROSITE" id="PS50883"/>
    </source>
</evidence>
<keyword evidence="1" id="KW-0812">Transmembrane</keyword>
<feature type="domain" description="EAL" evidence="2">
    <location>
        <begin position="211"/>
        <end position="462"/>
    </location>
</feature>
<dbReference type="Gene3D" id="3.20.20.450">
    <property type="entry name" value="EAL domain"/>
    <property type="match status" value="1"/>
</dbReference>
<comment type="caution">
    <text evidence="3">The sequence shown here is derived from an EMBL/GenBank/DDBJ whole genome shotgun (WGS) entry which is preliminary data.</text>
</comment>
<dbReference type="CDD" id="cd01948">
    <property type="entry name" value="EAL"/>
    <property type="match status" value="1"/>
</dbReference>
<feature type="transmembrane region" description="Helical" evidence="1">
    <location>
        <begin position="183"/>
        <end position="205"/>
    </location>
</feature>
<evidence type="ECO:0000313" key="4">
    <source>
        <dbReference type="Proteomes" id="UP000887104"/>
    </source>
</evidence>
<accession>A0ABQ4NZ52</accession>
<reference evidence="3" key="1">
    <citation type="submission" date="2021-05" db="EMBL/GenBank/DDBJ databases">
        <title>Molecular characterization for Shewanella algae harboring chromosomal blaOXA-55-like strains isolated from clinical and environment sample.</title>
        <authorList>
            <person name="Ohama Y."/>
            <person name="Aoki K."/>
            <person name="Harada S."/>
            <person name="Moriya K."/>
            <person name="Ishii Y."/>
            <person name="Tateda K."/>
        </authorList>
    </citation>
    <scope>NUCLEOTIDE SEQUENCE</scope>
    <source>
        <strain evidence="3">JCM 11563</strain>
    </source>
</reference>
<dbReference type="SUPFAM" id="SSF141868">
    <property type="entry name" value="EAL domain-like"/>
    <property type="match status" value="1"/>
</dbReference>
<gene>
    <name evidence="3" type="ORF">TUM4438_01200</name>
</gene>
<dbReference type="InterPro" id="IPR050706">
    <property type="entry name" value="Cyclic-di-GMP_PDE-like"/>
</dbReference>